<dbReference type="InterPro" id="IPR051120">
    <property type="entry name" value="ABC_AA/LPS_Transport"/>
</dbReference>
<accession>A0A365YEQ5</accession>
<reference evidence="11 12" key="1">
    <citation type="submission" date="2018-01" db="EMBL/GenBank/DDBJ databases">
        <title>Glutamicibacter soli strain NHPC-3 Whole genome sequence and assembly.</title>
        <authorList>
            <person name="Choudhury P."/>
            <person name="Gupta D."/>
            <person name="Sengupta K."/>
            <person name="Jawed A."/>
            <person name="Sultana N."/>
            <person name="Saha P."/>
        </authorList>
    </citation>
    <scope>NUCLEOTIDE SEQUENCE [LARGE SCALE GENOMIC DNA]</scope>
    <source>
        <strain evidence="11 12">NHPC-3</strain>
    </source>
</reference>
<dbReference type="EMBL" id="POAF01000004">
    <property type="protein sequence ID" value="RBM01185.1"/>
    <property type="molecule type" value="Genomic_DNA"/>
</dbReference>
<evidence type="ECO:0000259" key="10">
    <source>
        <dbReference type="PROSITE" id="PS50893"/>
    </source>
</evidence>
<sequence>MLALWLKIRALPTWALPLLLGIVLLLLPSLGMNYGMTRQVILTLLLALIVSGLNLNLGYAGELAMGHIAMYAAGAYTAGLIGKAGITEIWVQLLVGALAALVVGLVSGVPGLRLGGWSLAMTSFFLILLIPDVLSIFKESTGGRNGLTGIATPTLFGEPVTENQYYVLVVVIAILWFAFMRNVVVSRHGTAFQVLKQSPVLASSLGISVFRMKLSAYALGAIPAGLAGVLFANLDMFISPEAFTFTVAMTVLAASIFGGSASVYGALVGAGVLQFGLNQATNFQEYGLIITGGFLLFGGVLFSGGIAGVGQKIVRKLDYKAAEQAGRSKGSSAENAVADVEVLQGANLSVQTVSKAFGGNKALSQVSLEAKPGAVTAIIGPNGSGKTTLLNMISGYYETDEGVIALDDLQIQGQPSYKVARSGVSRTFQTPNIPKNLSVIEAVESGRYSTQRASILQAVFRTPKFRRIRREDRSEAQRVLNLVGLGSQLNADADSLPLGNRRLLEVARSLIGSPKVILLDEVASGLDEDELDVLADLILRLREAGLTVVIVEHNFQLVLRLADVIYVLAQGSVMAHGAPAEIEKNPRVMEEYLGIVSDSDGTSLVGA</sequence>
<dbReference type="Pfam" id="PF02653">
    <property type="entry name" value="BPD_transp_2"/>
    <property type="match status" value="1"/>
</dbReference>
<feature type="transmembrane region" description="Helical" evidence="9">
    <location>
        <begin position="287"/>
        <end position="310"/>
    </location>
</feature>
<dbReference type="SUPFAM" id="SSF52540">
    <property type="entry name" value="P-loop containing nucleoside triphosphate hydrolases"/>
    <property type="match status" value="1"/>
</dbReference>
<evidence type="ECO:0000256" key="6">
    <source>
        <dbReference type="ARBA" id="ARBA00022840"/>
    </source>
</evidence>
<organism evidence="11 12">
    <name type="scientific">Glutamicibacter soli</name>
    <dbReference type="NCBI Taxonomy" id="453836"/>
    <lineage>
        <taxon>Bacteria</taxon>
        <taxon>Bacillati</taxon>
        <taxon>Actinomycetota</taxon>
        <taxon>Actinomycetes</taxon>
        <taxon>Micrococcales</taxon>
        <taxon>Micrococcaceae</taxon>
        <taxon>Glutamicibacter</taxon>
    </lineage>
</organism>
<keyword evidence="12" id="KW-1185">Reference proteome</keyword>
<keyword evidence="4 9" id="KW-0812">Transmembrane</keyword>
<protein>
    <submittedName>
        <fullName evidence="11">Branched-chain amino acid ABC transporter substrate-binding protein</fullName>
    </submittedName>
</protein>
<feature type="transmembrane region" description="Helical" evidence="9">
    <location>
        <begin position="115"/>
        <end position="137"/>
    </location>
</feature>
<keyword evidence="8 9" id="KW-0472">Membrane</keyword>
<dbReference type="SMART" id="SM00382">
    <property type="entry name" value="AAA"/>
    <property type="match status" value="1"/>
</dbReference>
<dbReference type="CDD" id="cd06581">
    <property type="entry name" value="TM_PBP1_LivM_like"/>
    <property type="match status" value="1"/>
</dbReference>
<evidence type="ECO:0000313" key="11">
    <source>
        <dbReference type="EMBL" id="RBM01185.1"/>
    </source>
</evidence>
<feature type="transmembrane region" description="Helical" evidence="9">
    <location>
        <begin position="6"/>
        <end position="27"/>
    </location>
</feature>
<evidence type="ECO:0000313" key="12">
    <source>
        <dbReference type="Proteomes" id="UP000252167"/>
    </source>
</evidence>
<feature type="transmembrane region" description="Helical" evidence="9">
    <location>
        <begin position="246"/>
        <end position="267"/>
    </location>
</feature>
<dbReference type="Pfam" id="PF00005">
    <property type="entry name" value="ABC_tran"/>
    <property type="match status" value="1"/>
</dbReference>
<feature type="domain" description="ABC transporter" evidence="10">
    <location>
        <begin position="348"/>
        <end position="595"/>
    </location>
</feature>
<dbReference type="InterPro" id="IPR001851">
    <property type="entry name" value="ABC_transp_permease"/>
</dbReference>
<evidence type="ECO:0000256" key="5">
    <source>
        <dbReference type="ARBA" id="ARBA00022741"/>
    </source>
</evidence>
<dbReference type="GO" id="GO:0005886">
    <property type="term" value="C:plasma membrane"/>
    <property type="evidence" value="ECO:0007669"/>
    <property type="project" value="UniProtKB-SubCell"/>
</dbReference>
<feature type="transmembrane region" description="Helical" evidence="9">
    <location>
        <begin position="39"/>
        <end position="57"/>
    </location>
</feature>
<proteinExistence type="predicted"/>
<keyword evidence="6" id="KW-0067">ATP-binding</keyword>
<keyword evidence="2" id="KW-0813">Transport</keyword>
<feature type="transmembrane region" description="Helical" evidence="9">
    <location>
        <begin position="89"/>
        <end position="109"/>
    </location>
</feature>
<evidence type="ECO:0000256" key="8">
    <source>
        <dbReference type="ARBA" id="ARBA00023136"/>
    </source>
</evidence>
<dbReference type="PROSITE" id="PS50893">
    <property type="entry name" value="ABC_TRANSPORTER_2"/>
    <property type="match status" value="1"/>
</dbReference>
<dbReference type="Gene3D" id="3.40.50.300">
    <property type="entry name" value="P-loop containing nucleotide triphosphate hydrolases"/>
    <property type="match status" value="1"/>
</dbReference>
<dbReference type="InterPro" id="IPR043428">
    <property type="entry name" value="LivM-like"/>
</dbReference>
<dbReference type="PANTHER" id="PTHR45772">
    <property type="entry name" value="CONSERVED COMPONENT OF ABC TRANSPORTER FOR NATURAL AMINO ACIDS-RELATED"/>
    <property type="match status" value="1"/>
</dbReference>
<dbReference type="GO" id="GO:0015658">
    <property type="term" value="F:branched-chain amino acid transmembrane transporter activity"/>
    <property type="evidence" value="ECO:0007669"/>
    <property type="project" value="InterPro"/>
</dbReference>
<dbReference type="InterPro" id="IPR027417">
    <property type="entry name" value="P-loop_NTPase"/>
</dbReference>
<dbReference type="AlphaFoldDB" id="A0A365YEQ5"/>
<evidence type="ECO:0000256" key="4">
    <source>
        <dbReference type="ARBA" id="ARBA00022692"/>
    </source>
</evidence>
<dbReference type="GO" id="GO:0016887">
    <property type="term" value="F:ATP hydrolysis activity"/>
    <property type="evidence" value="ECO:0007669"/>
    <property type="project" value="InterPro"/>
</dbReference>
<evidence type="ECO:0000256" key="9">
    <source>
        <dbReference type="SAM" id="Phobius"/>
    </source>
</evidence>
<dbReference type="InterPro" id="IPR003593">
    <property type="entry name" value="AAA+_ATPase"/>
</dbReference>
<dbReference type="CDD" id="cd03219">
    <property type="entry name" value="ABC_Mj1267_LivG_branched"/>
    <property type="match status" value="1"/>
</dbReference>
<gene>
    <name evidence="11" type="ORF">C1H84_10430</name>
</gene>
<dbReference type="RefSeq" id="WP_113607366.1">
    <property type="nucleotide sequence ID" value="NZ_POAF01000004.1"/>
</dbReference>
<keyword evidence="5" id="KW-0547">Nucleotide-binding</keyword>
<feature type="transmembrane region" description="Helical" evidence="9">
    <location>
        <begin position="214"/>
        <end position="234"/>
    </location>
</feature>
<evidence type="ECO:0000256" key="1">
    <source>
        <dbReference type="ARBA" id="ARBA00004651"/>
    </source>
</evidence>
<keyword evidence="7 9" id="KW-1133">Transmembrane helix</keyword>
<name>A0A365YEQ5_9MICC</name>
<comment type="subcellular location">
    <subcellularLocation>
        <location evidence="1">Cell membrane</location>
        <topology evidence="1">Multi-pass membrane protein</topology>
    </subcellularLocation>
</comment>
<feature type="transmembrane region" description="Helical" evidence="9">
    <location>
        <begin position="165"/>
        <end position="184"/>
    </location>
</feature>
<evidence type="ECO:0000256" key="7">
    <source>
        <dbReference type="ARBA" id="ARBA00022989"/>
    </source>
</evidence>
<evidence type="ECO:0000256" key="3">
    <source>
        <dbReference type="ARBA" id="ARBA00022475"/>
    </source>
</evidence>
<evidence type="ECO:0000256" key="2">
    <source>
        <dbReference type="ARBA" id="ARBA00022448"/>
    </source>
</evidence>
<keyword evidence="3" id="KW-1003">Cell membrane</keyword>
<comment type="caution">
    <text evidence="11">The sequence shown here is derived from an EMBL/GenBank/DDBJ whole genome shotgun (WGS) entry which is preliminary data.</text>
</comment>
<dbReference type="GO" id="GO:0005524">
    <property type="term" value="F:ATP binding"/>
    <property type="evidence" value="ECO:0007669"/>
    <property type="project" value="UniProtKB-KW"/>
</dbReference>
<dbReference type="InterPro" id="IPR003439">
    <property type="entry name" value="ABC_transporter-like_ATP-bd"/>
</dbReference>
<dbReference type="Proteomes" id="UP000252167">
    <property type="component" value="Unassembled WGS sequence"/>
</dbReference>